<dbReference type="PANTHER" id="PTHR47706">
    <property type="entry name" value="NMRA-LIKE FAMILY PROTEIN"/>
    <property type="match status" value="1"/>
</dbReference>
<keyword evidence="5" id="KW-1185">Reference proteome</keyword>
<dbReference type="AlphaFoldDB" id="A0A072PBE9"/>
<evidence type="ECO:0000259" key="3">
    <source>
        <dbReference type="Pfam" id="PF05368"/>
    </source>
</evidence>
<keyword evidence="2" id="KW-0560">Oxidoreductase</keyword>
<reference evidence="4 5" key="1">
    <citation type="submission" date="2013-03" db="EMBL/GenBank/DDBJ databases">
        <title>The Genome Sequence of Exophiala aquamarina CBS 119918.</title>
        <authorList>
            <consortium name="The Broad Institute Genomics Platform"/>
            <person name="Cuomo C."/>
            <person name="de Hoog S."/>
            <person name="Gorbushina A."/>
            <person name="Walker B."/>
            <person name="Young S.K."/>
            <person name="Zeng Q."/>
            <person name="Gargeya S."/>
            <person name="Fitzgerald M."/>
            <person name="Haas B."/>
            <person name="Abouelleil A."/>
            <person name="Allen A.W."/>
            <person name="Alvarado L."/>
            <person name="Arachchi H.M."/>
            <person name="Berlin A.M."/>
            <person name="Chapman S.B."/>
            <person name="Gainer-Dewar J."/>
            <person name="Goldberg J."/>
            <person name="Griggs A."/>
            <person name="Gujja S."/>
            <person name="Hansen M."/>
            <person name="Howarth C."/>
            <person name="Imamovic A."/>
            <person name="Ireland A."/>
            <person name="Larimer J."/>
            <person name="McCowan C."/>
            <person name="Murphy C."/>
            <person name="Pearson M."/>
            <person name="Poon T.W."/>
            <person name="Priest M."/>
            <person name="Roberts A."/>
            <person name="Saif S."/>
            <person name="Shea T."/>
            <person name="Sisk P."/>
            <person name="Sykes S."/>
            <person name="Wortman J."/>
            <person name="Nusbaum C."/>
            <person name="Birren B."/>
        </authorList>
    </citation>
    <scope>NUCLEOTIDE SEQUENCE [LARGE SCALE GENOMIC DNA]</scope>
    <source>
        <strain evidence="4 5">CBS 119918</strain>
    </source>
</reference>
<dbReference type="RefSeq" id="XP_013255470.1">
    <property type="nucleotide sequence ID" value="XM_013400016.1"/>
</dbReference>
<keyword evidence="1" id="KW-0521">NADP</keyword>
<evidence type="ECO:0000256" key="1">
    <source>
        <dbReference type="ARBA" id="ARBA00022857"/>
    </source>
</evidence>
<dbReference type="Gene3D" id="3.90.25.10">
    <property type="entry name" value="UDP-galactose 4-epimerase, domain 1"/>
    <property type="match status" value="1"/>
</dbReference>
<dbReference type="Pfam" id="PF05368">
    <property type="entry name" value="NmrA"/>
    <property type="match status" value="1"/>
</dbReference>
<protein>
    <recommendedName>
        <fullName evidence="3">NmrA-like domain-containing protein</fullName>
    </recommendedName>
</protein>
<dbReference type="GeneID" id="25286197"/>
<gene>
    <name evidence="4" type="ORF">A1O9_11298</name>
</gene>
<dbReference type="HOGENOM" id="CLU_044876_3_3_1"/>
<organism evidence="4 5">
    <name type="scientific">Exophiala aquamarina CBS 119918</name>
    <dbReference type="NCBI Taxonomy" id="1182545"/>
    <lineage>
        <taxon>Eukaryota</taxon>
        <taxon>Fungi</taxon>
        <taxon>Dikarya</taxon>
        <taxon>Ascomycota</taxon>
        <taxon>Pezizomycotina</taxon>
        <taxon>Eurotiomycetes</taxon>
        <taxon>Chaetothyriomycetidae</taxon>
        <taxon>Chaetothyriales</taxon>
        <taxon>Herpotrichiellaceae</taxon>
        <taxon>Exophiala</taxon>
    </lineage>
</organism>
<dbReference type="InterPro" id="IPR036291">
    <property type="entry name" value="NAD(P)-bd_dom_sf"/>
</dbReference>
<evidence type="ECO:0000256" key="2">
    <source>
        <dbReference type="ARBA" id="ARBA00023002"/>
    </source>
</evidence>
<dbReference type="Proteomes" id="UP000027920">
    <property type="component" value="Unassembled WGS sequence"/>
</dbReference>
<dbReference type="PANTHER" id="PTHR47706:SF9">
    <property type="entry name" value="NMRA-LIKE DOMAIN-CONTAINING PROTEIN-RELATED"/>
    <property type="match status" value="1"/>
</dbReference>
<evidence type="ECO:0000313" key="5">
    <source>
        <dbReference type="Proteomes" id="UP000027920"/>
    </source>
</evidence>
<evidence type="ECO:0000313" key="4">
    <source>
        <dbReference type="EMBL" id="KEF52880.1"/>
    </source>
</evidence>
<dbReference type="OrthoDB" id="9974981at2759"/>
<dbReference type="EMBL" id="AMGV01000016">
    <property type="protein sequence ID" value="KEF52880.1"/>
    <property type="molecule type" value="Genomic_DNA"/>
</dbReference>
<feature type="domain" description="NmrA-like" evidence="3">
    <location>
        <begin position="8"/>
        <end position="240"/>
    </location>
</feature>
<dbReference type="STRING" id="1182545.A0A072PBE9"/>
<dbReference type="InterPro" id="IPR045312">
    <property type="entry name" value="PCBER-like"/>
</dbReference>
<dbReference type="Gene3D" id="3.40.50.720">
    <property type="entry name" value="NAD(P)-binding Rossmann-like Domain"/>
    <property type="match status" value="1"/>
</dbReference>
<comment type="caution">
    <text evidence="4">The sequence shown here is derived from an EMBL/GenBank/DDBJ whole genome shotgun (WGS) entry which is preliminary data.</text>
</comment>
<sequence length="307" mass="32796">MAANMDVKKVILIGGAGTLGSVILQSLLALSTFEVSILSRISSKASFPASVSVITADYDSEDDLVRAFKGQDAIVSAVGGAGFTQQKGFVIAAIKAGVKRFVPSEYSTNTRSDAVRSLVPLFEAKQEILTLLHEKESTKFSWTGLATGPLLDWGLQSGFLGFEIASKKAKIWDNGDIVFSATNQDEIATAVISILQHPVETANKYLYVQTAAVSQIDILKSLEAATGQDWEVERVKTEELVGLGKQLVASGDFTGNFLLVQASVWGNGSGLRQNFSVDESLANSMLGVRQGELDETVKRVVNAAESN</sequence>
<dbReference type="VEuPathDB" id="FungiDB:A1O9_11298"/>
<proteinExistence type="predicted"/>
<dbReference type="CDD" id="cd05259">
    <property type="entry name" value="PCBER_SDR_a"/>
    <property type="match status" value="1"/>
</dbReference>
<dbReference type="InterPro" id="IPR051609">
    <property type="entry name" value="NmrA/Isoflavone_reductase-like"/>
</dbReference>
<name>A0A072PBE9_9EURO</name>
<dbReference type="SUPFAM" id="SSF51735">
    <property type="entry name" value="NAD(P)-binding Rossmann-fold domains"/>
    <property type="match status" value="1"/>
</dbReference>
<accession>A0A072PBE9</accession>
<dbReference type="GO" id="GO:0016491">
    <property type="term" value="F:oxidoreductase activity"/>
    <property type="evidence" value="ECO:0007669"/>
    <property type="project" value="UniProtKB-KW"/>
</dbReference>
<dbReference type="InterPro" id="IPR008030">
    <property type="entry name" value="NmrA-like"/>
</dbReference>